<comment type="caution">
    <text evidence="1">The sequence shown here is derived from an EMBL/GenBank/DDBJ whole genome shotgun (WGS) entry which is preliminary data.</text>
</comment>
<dbReference type="EMBL" id="JANAKD010000267">
    <property type="protein sequence ID" value="KAJ3495550.1"/>
    <property type="molecule type" value="Genomic_DNA"/>
</dbReference>
<sequence length="167" mass="19356">MAYNCESVARAVQKARSFFSDGIISDFLDLPTTMDVETLANFLAQEIDYNYCIRLWQVESDDYPDDYFQLAKVMRDIFSARFCQHFRTRCIEFDEMVDGKPLPRRLWVFRPSLKAKLAISSAVISDKTYAEWIEKFCAEIARFCLPDDETQSDSETESSKEAGYVSL</sequence>
<keyword evidence="2" id="KW-1185">Reference proteome</keyword>
<protein>
    <submittedName>
        <fullName evidence="1">Uncharacterized protein</fullName>
    </submittedName>
</protein>
<evidence type="ECO:0000313" key="2">
    <source>
        <dbReference type="Proteomes" id="UP001148737"/>
    </source>
</evidence>
<reference evidence="1" key="1">
    <citation type="submission" date="2022-07" db="EMBL/GenBank/DDBJ databases">
        <title>Genome Sequence of Lecanicillium saksenae.</title>
        <authorList>
            <person name="Buettner E."/>
        </authorList>
    </citation>
    <scope>NUCLEOTIDE SEQUENCE</scope>
    <source>
        <strain evidence="1">VT-O1</strain>
    </source>
</reference>
<evidence type="ECO:0000313" key="1">
    <source>
        <dbReference type="EMBL" id="KAJ3495550.1"/>
    </source>
</evidence>
<proteinExistence type="predicted"/>
<organism evidence="1 2">
    <name type="scientific">Lecanicillium saksenae</name>
    <dbReference type="NCBI Taxonomy" id="468837"/>
    <lineage>
        <taxon>Eukaryota</taxon>
        <taxon>Fungi</taxon>
        <taxon>Dikarya</taxon>
        <taxon>Ascomycota</taxon>
        <taxon>Pezizomycotina</taxon>
        <taxon>Sordariomycetes</taxon>
        <taxon>Hypocreomycetidae</taxon>
        <taxon>Hypocreales</taxon>
        <taxon>Cordycipitaceae</taxon>
        <taxon>Lecanicillium</taxon>
    </lineage>
</organism>
<accession>A0ACC1R152</accession>
<dbReference type="Proteomes" id="UP001148737">
    <property type="component" value="Unassembled WGS sequence"/>
</dbReference>
<name>A0ACC1R152_9HYPO</name>
<gene>
    <name evidence="1" type="ORF">NLG97_g3316</name>
</gene>